<reference evidence="2 3" key="1">
    <citation type="journal article" date="2018" name="Nat. Biotechnol.">
        <title>A standardized bacterial taxonomy based on genome phylogeny substantially revises the tree of life.</title>
        <authorList>
            <person name="Parks D.H."/>
            <person name="Chuvochina M."/>
            <person name="Waite D.W."/>
            <person name="Rinke C."/>
            <person name="Skarshewski A."/>
            <person name="Chaumeil P.A."/>
            <person name="Hugenholtz P."/>
        </authorList>
    </citation>
    <scope>NUCLEOTIDE SEQUENCE [LARGE SCALE GENOMIC DNA]</scope>
    <source>
        <strain evidence="2">UBA10707</strain>
    </source>
</reference>
<dbReference type="SUPFAM" id="SSF53474">
    <property type="entry name" value="alpha/beta-Hydrolases"/>
    <property type="match status" value="1"/>
</dbReference>
<dbReference type="PANTHER" id="PTHR43798">
    <property type="entry name" value="MONOACYLGLYCEROL LIPASE"/>
    <property type="match status" value="1"/>
</dbReference>
<dbReference type="PANTHER" id="PTHR43798:SF33">
    <property type="entry name" value="HYDROLASE, PUTATIVE (AFU_ORTHOLOGUE AFUA_2G14860)-RELATED"/>
    <property type="match status" value="1"/>
</dbReference>
<evidence type="ECO:0000313" key="3">
    <source>
        <dbReference type="Proteomes" id="UP000264036"/>
    </source>
</evidence>
<dbReference type="Proteomes" id="UP000264036">
    <property type="component" value="Unassembled WGS sequence"/>
</dbReference>
<evidence type="ECO:0000259" key="1">
    <source>
        <dbReference type="Pfam" id="PF12697"/>
    </source>
</evidence>
<dbReference type="EMBL" id="DOEK01000046">
    <property type="protein sequence ID" value="HBP31845.1"/>
    <property type="molecule type" value="Genomic_DNA"/>
</dbReference>
<protein>
    <submittedName>
        <fullName evidence="2">Alpha/beta hydrolase</fullName>
    </submittedName>
</protein>
<dbReference type="AlphaFoldDB" id="A0A356LMS4"/>
<sequence length="233" mass="25639">MDTLIHGAGPIKIIAIHGIQGTNRVWLPLAAQLANHCTFILPNLPGRGAQKDCSERDMTLESFTSVIEDTVHKYINDDQSYCLAGWSMGVSVALAFAGRAQAKRPDKLILLSGVPDISQVSWFTQTTQASLLDEISEREQRLKLQDAAGHHAVMWTWQSIARRSLREQCKLVDVPCLIMSGTRDEDSPLPLVAQFRDLLANPTFLTIENAGHSILTENTAAVSAGFTDFLNLE</sequence>
<organism evidence="2 3">
    <name type="scientific">Advenella kashmirensis</name>
    <dbReference type="NCBI Taxonomy" id="310575"/>
    <lineage>
        <taxon>Bacteria</taxon>
        <taxon>Pseudomonadati</taxon>
        <taxon>Pseudomonadota</taxon>
        <taxon>Betaproteobacteria</taxon>
        <taxon>Burkholderiales</taxon>
        <taxon>Alcaligenaceae</taxon>
    </lineage>
</organism>
<dbReference type="InterPro" id="IPR000073">
    <property type="entry name" value="AB_hydrolase_1"/>
</dbReference>
<keyword evidence="2" id="KW-0378">Hydrolase</keyword>
<accession>A0A356LMS4</accession>
<dbReference type="Gene3D" id="3.40.50.1820">
    <property type="entry name" value="alpha/beta hydrolase"/>
    <property type="match status" value="1"/>
</dbReference>
<comment type="caution">
    <text evidence="2">The sequence shown here is derived from an EMBL/GenBank/DDBJ whole genome shotgun (WGS) entry which is preliminary data.</text>
</comment>
<feature type="domain" description="AB hydrolase-1" evidence="1">
    <location>
        <begin position="13"/>
        <end position="222"/>
    </location>
</feature>
<dbReference type="GO" id="GO:0016020">
    <property type="term" value="C:membrane"/>
    <property type="evidence" value="ECO:0007669"/>
    <property type="project" value="TreeGrafter"/>
</dbReference>
<evidence type="ECO:0000313" key="2">
    <source>
        <dbReference type="EMBL" id="HBP31845.1"/>
    </source>
</evidence>
<dbReference type="InterPro" id="IPR050266">
    <property type="entry name" value="AB_hydrolase_sf"/>
</dbReference>
<name>A0A356LMS4_9BURK</name>
<dbReference type="InterPro" id="IPR029058">
    <property type="entry name" value="AB_hydrolase_fold"/>
</dbReference>
<dbReference type="GO" id="GO:0016787">
    <property type="term" value="F:hydrolase activity"/>
    <property type="evidence" value="ECO:0007669"/>
    <property type="project" value="UniProtKB-KW"/>
</dbReference>
<proteinExistence type="predicted"/>
<gene>
    <name evidence="2" type="ORF">DD666_20850</name>
</gene>
<dbReference type="Pfam" id="PF12697">
    <property type="entry name" value="Abhydrolase_6"/>
    <property type="match status" value="1"/>
</dbReference>